<sequence>MGLEVDFSNGERSLYDKISFSERACEFSWLEDIKVDVLGQHLGAVSDACGGADNLVLENIDHYADPSTRMMILSRTDIHRMEFLRKAKELCQFAQSTEIEACTKHIGRGVVNAVDPRKTFKSKQ</sequence>
<name>F0W3T3_9STRA</name>
<reference evidence="1" key="2">
    <citation type="submission" date="2011-02" db="EMBL/GenBank/DDBJ databases">
        <authorList>
            <person name="MacLean D."/>
        </authorList>
    </citation>
    <scope>NUCLEOTIDE SEQUENCE</scope>
</reference>
<reference evidence="1" key="1">
    <citation type="journal article" date="2011" name="PLoS Biol.">
        <title>Gene gain and loss during evolution of obligate parasitism in the white rust pathogen of Arabidopsis thaliana.</title>
        <authorList>
            <person name="Kemen E."/>
            <person name="Gardiner A."/>
            <person name="Schultz-Larsen T."/>
            <person name="Kemen A.C."/>
            <person name="Balmuth A.L."/>
            <person name="Robert-Seilaniantz A."/>
            <person name="Bailey K."/>
            <person name="Holub E."/>
            <person name="Studholme D.J."/>
            <person name="Maclean D."/>
            <person name="Jones J.D."/>
        </authorList>
    </citation>
    <scope>NUCLEOTIDE SEQUENCE</scope>
</reference>
<dbReference type="EMBL" id="FR824059">
    <property type="protein sequence ID" value="CCA15753.1"/>
    <property type="molecule type" value="Genomic_DNA"/>
</dbReference>
<organism evidence="1">
    <name type="scientific">Albugo laibachii Nc14</name>
    <dbReference type="NCBI Taxonomy" id="890382"/>
    <lineage>
        <taxon>Eukaryota</taxon>
        <taxon>Sar</taxon>
        <taxon>Stramenopiles</taxon>
        <taxon>Oomycota</taxon>
        <taxon>Peronosporomycetes</taxon>
        <taxon>Albuginales</taxon>
        <taxon>Albuginaceae</taxon>
        <taxon>Albugo</taxon>
    </lineage>
</organism>
<proteinExistence type="predicted"/>
<protein>
    <submittedName>
        <fullName evidence="1">AlNc14C14G1659 protein</fullName>
    </submittedName>
</protein>
<gene>
    <name evidence="1" type="primary">AlNc14C14G1659</name>
    <name evidence="1" type="ORF">ALNC14_018960</name>
</gene>
<dbReference type="HOGENOM" id="CLU_2008171_0_0_1"/>
<dbReference type="AlphaFoldDB" id="F0W3T3"/>
<evidence type="ECO:0000313" key="1">
    <source>
        <dbReference type="EMBL" id="CCA15753.1"/>
    </source>
</evidence>
<accession>F0W3T3</accession>